<evidence type="ECO:0000256" key="1">
    <source>
        <dbReference type="ARBA" id="ARBA00022676"/>
    </source>
</evidence>
<evidence type="ECO:0000256" key="2">
    <source>
        <dbReference type="ARBA" id="ARBA00022679"/>
    </source>
</evidence>
<name>A0A2V1HVQ6_9MICO</name>
<dbReference type="Pfam" id="PF00534">
    <property type="entry name" value="Glycos_transf_1"/>
    <property type="match status" value="1"/>
</dbReference>
<keyword evidence="1" id="KW-0328">Glycosyltransferase</keyword>
<gene>
    <name evidence="5" type="ORF">DDQ50_05100</name>
</gene>
<dbReference type="OrthoDB" id="9801609at2"/>
<dbReference type="InterPro" id="IPR028098">
    <property type="entry name" value="Glyco_trans_4-like_N"/>
</dbReference>
<proteinExistence type="predicted"/>
<dbReference type="AlphaFoldDB" id="A0A2V1HVQ6"/>
<accession>A0A2V1HVQ6</accession>
<dbReference type="InterPro" id="IPR001296">
    <property type="entry name" value="Glyco_trans_1"/>
</dbReference>
<dbReference type="GO" id="GO:0009103">
    <property type="term" value="P:lipopolysaccharide biosynthetic process"/>
    <property type="evidence" value="ECO:0007669"/>
    <property type="project" value="TreeGrafter"/>
</dbReference>
<protein>
    <submittedName>
        <fullName evidence="5">Glycosyltransferase family 1 protein</fullName>
    </submittedName>
</protein>
<sequence>MVTLRVVLENILEASPRGIARYSEELTRALIEHAPRDCNIEGIVAAATAAEYERLEELLPGLSGLHKLALPRREVRAAWQHGFTTRPLGGMVHSPSLLAPLTRHDRASSPGEQTVVTIHDAAPWLYPQSSSVQSKWVLQMAGRARRHADAIVVPTHAVADELADRLGLGDRLRVIGGAVSSNLTLPDNADEIAERLALPSSYVLTVGTLEPRKAVDALFAAAALPDFHDLPVIFVGPPAWGERTVDQAIVESGAPTGAIRHIDSLPDHELAVVIDRATVYIAPSLHEGFGLSAIEALHFGTPLIHSDAPALLEVVGDAGVVVERFPSESYPERLAEAIAATVGDATALERLAITGLDRAKAFSWRDSAERVWQLHADL</sequence>
<dbReference type="GO" id="GO:0016757">
    <property type="term" value="F:glycosyltransferase activity"/>
    <property type="evidence" value="ECO:0007669"/>
    <property type="project" value="UniProtKB-KW"/>
</dbReference>
<feature type="domain" description="Glycosyl transferase family 1" evidence="3">
    <location>
        <begin position="200"/>
        <end position="341"/>
    </location>
</feature>
<reference evidence="5 6" key="1">
    <citation type="submission" date="2018-05" db="EMBL/GenBank/DDBJ databases">
        <title>Amnibacterium sp. M8JJ-5, whole genome shotgun sequence.</title>
        <authorList>
            <person name="Tuo L."/>
        </authorList>
    </citation>
    <scope>NUCLEOTIDE SEQUENCE [LARGE SCALE GENOMIC DNA]</scope>
    <source>
        <strain evidence="5 6">M8JJ-5</strain>
    </source>
</reference>
<feature type="domain" description="Glycosyltransferase subfamily 4-like N-terminal" evidence="4">
    <location>
        <begin position="18"/>
        <end position="179"/>
    </location>
</feature>
<evidence type="ECO:0000313" key="5">
    <source>
        <dbReference type="EMBL" id="PVZ95842.1"/>
    </source>
</evidence>
<keyword evidence="2 5" id="KW-0808">Transferase</keyword>
<evidence type="ECO:0000259" key="3">
    <source>
        <dbReference type="Pfam" id="PF00534"/>
    </source>
</evidence>
<dbReference type="SUPFAM" id="SSF53756">
    <property type="entry name" value="UDP-Glycosyltransferase/glycogen phosphorylase"/>
    <property type="match status" value="1"/>
</dbReference>
<dbReference type="Gene3D" id="3.40.50.2000">
    <property type="entry name" value="Glycogen Phosphorylase B"/>
    <property type="match status" value="2"/>
</dbReference>
<dbReference type="CDD" id="cd03809">
    <property type="entry name" value="GT4_MtfB-like"/>
    <property type="match status" value="1"/>
</dbReference>
<dbReference type="RefSeq" id="WP_116755576.1">
    <property type="nucleotide sequence ID" value="NZ_JBHUEX010000001.1"/>
</dbReference>
<dbReference type="Pfam" id="PF13439">
    <property type="entry name" value="Glyco_transf_4"/>
    <property type="match status" value="1"/>
</dbReference>
<keyword evidence="6" id="KW-1185">Reference proteome</keyword>
<dbReference type="PANTHER" id="PTHR46401">
    <property type="entry name" value="GLYCOSYLTRANSFERASE WBBK-RELATED"/>
    <property type="match status" value="1"/>
</dbReference>
<evidence type="ECO:0000259" key="4">
    <source>
        <dbReference type="Pfam" id="PF13439"/>
    </source>
</evidence>
<dbReference type="Proteomes" id="UP000244893">
    <property type="component" value="Unassembled WGS sequence"/>
</dbReference>
<comment type="caution">
    <text evidence="5">The sequence shown here is derived from an EMBL/GenBank/DDBJ whole genome shotgun (WGS) entry which is preliminary data.</text>
</comment>
<organism evidence="5 6">
    <name type="scientific">Amnibacterium flavum</name>
    <dbReference type="NCBI Taxonomy" id="2173173"/>
    <lineage>
        <taxon>Bacteria</taxon>
        <taxon>Bacillati</taxon>
        <taxon>Actinomycetota</taxon>
        <taxon>Actinomycetes</taxon>
        <taxon>Micrococcales</taxon>
        <taxon>Microbacteriaceae</taxon>
        <taxon>Amnibacterium</taxon>
    </lineage>
</organism>
<evidence type="ECO:0000313" key="6">
    <source>
        <dbReference type="Proteomes" id="UP000244893"/>
    </source>
</evidence>
<dbReference type="EMBL" id="QEOP01000001">
    <property type="protein sequence ID" value="PVZ95842.1"/>
    <property type="molecule type" value="Genomic_DNA"/>
</dbReference>
<dbReference type="PANTHER" id="PTHR46401:SF2">
    <property type="entry name" value="GLYCOSYLTRANSFERASE WBBK-RELATED"/>
    <property type="match status" value="1"/>
</dbReference>